<protein>
    <submittedName>
        <fullName evidence="1">Uncharacterized protein</fullName>
    </submittedName>
</protein>
<sequence>MSYLVEVLLPIRDDAGPILQGVRDKLTDTFGGVTMHVNAPAEGLWKSEGDVDRDRIVVVEVMTDELDRKWWAAYRKELELRLDQEEIVVRASEVERL</sequence>
<dbReference type="Proteomes" id="UP000533641">
    <property type="component" value="Unassembled WGS sequence"/>
</dbReference>
<accession>A0A7W6WEG4</accession>
<dbReference type="RefSeq" id="WP_183925552.1">
    <property type="nucleotide sequence ID" value="NZ_JACIGM010000005.1"/>
</dbReference>
<reference evidence="1 2" key="1">
    <citation type="submission" date="2020-08" db="EMBL/GenBank/DDBJ databases">
        <title>Genomic Encyclopedia of Type Strains, Phase IV (KMG-V): Genome sequencing to study the core and pangenomes of soil and plant-associated prokaryotes.</title>
        <authorList>
            <person name="Whitman W."/>
        </authorList>
    </citation>
    <scope>NUCLEOTIDE SEQUENCE [LARGE SCALE GENOMIC DNA]</scope>
    <source>
        <strain evidence="1 2">SEMIA 402</strain>
    </source>
</reference>
<proteinExistence type="predicted"/>
<dbReference type="AlphaFoldDB" id="A0A7W6WEG4"/>
<gene>
    <name evidence="1" type="ORF">GGE12_002616</name>
</gene>
<organism evidence="1 2">
    <name type="scientific">Rhizobium mongolense</name>
    <dbReference type="NCBI Taxonomy" id="57676"/>
    <lineage>
        <taxon>Bacteria</taxon>
        <taxon>Pseudomonadati</taxon>
        <taxon>Pseudomonadota</taxon>
        <taxon>Alphaproteobacteria</taxon>
        <taxon>Hyphomicrobiales</taxon>
        <taxon>Rhizobiaceae</taxon>
        <taxon>Rhizobium/Agrobacterium group</taxon>
        <taxon>Rhizobium</taxon>
    </lineage>
</organism>
<evidence type="ECO:0000313" key="1">
    <source>
        <dbReference type="EMBL" id="MBB4274835.1"/>
    </source>
</evidence>
<dbReference type="EMBL" id="JACIGM010000005">
    <property type="protein sequence ID" value="MBB4274835.1"/>
    <property type="molecule type" value="Genomic_DNA"/>
</dbReference>
<name>A0A7W6WEG4_9HYPH</name>
<comment type="caution">
    <text evidence="1">The sequence shown here is derived from an EMBL/GenBank/DDBJ whole genome shotgun (WGS) entry which is preliminary data.</text>
</comment>
<evidence type="ECO:0000313" key="2">
    <source>
        <dbReference type="Proteomes" id="UP000533641"/>
    </source>
</evidence>